<evidence type="ECO:0000256" key="3">
    <source>
        <dbReference type="ARBA" id="ARBA00023098"/>
    </source>
</evidence>
<dbReference type="AlphaFoldDB" id="A0A8J3CZE8"/>
<dbReference type="PIRSF" id="PIRSF011489">
    <property type="entry name" value="DUF479"/>
    <property type="match status" value="1"/>
</dbReference>
<dbReference type="PANTHER" id="PTHR38764:SF1">
    <property type="entry name" value="ACYL CARRIER PROTEIN PHOSPHODIESTERASE"/>
    <property type="match status" value="1"/>
</dbReference>
<dbReference type="InterPro" id="IPR007431">
    <property type="entry name" value="ACP_PD"/>
</dbReference>
<organism evidence="4 5">
    <name type="scientific">Mongoliitalea lutea</name>
    <dbReference type="NCBI Taxonomy" id="849756"/>
    <lineage>
        <taxon>Bacteria</taxon>
        <taxon>Pseudomonadati</taxon>
        <taxon>Bacteroidota</taxon>
        <taxon>Cytophagia</taxon>
        <taxon>Cytophagales</taxon>
        <taxon>Cyclobacteriaceae</taxon>
        <taxon>Mongoliitalea</taxon>
    </lineage>
</organism>
<evidence type="ECO:0000313" key="4">
    <source>
        <dbReference type="EMBL" id="GHB42558.1"/>
    </source>
</evidence>
<reference evidence="4" key="1">
    <citation type="journal article" date="2014" name="Int. J. Syst. Evol. Microbiol.">
        <title>Complete genome sequence of Corynebacterium casei LMG S-19264T (=DSM 44701T), isolated from a smear-ripened cheese.</title>
        <authorList>
            <consortium name="US DOE Joint Genome Institute (JGI-PGF)"/>
            <person name="Walter F."/>
            <person name="Albersmeier A."/>
            <person name="Kalinowski J."/>
            <person name="Ruckert C."/>
        </authorList>
    </citation>
    <scope>NUCLEOTIDE SEQUENCE</scope>
    <source>
        <strain evidence="4">KCTC 23224</strain>
    </source>
</reference>
<evidence type="ECO:0000256" key="1">
    <source>
        <dbReference type="ARBA" id="ARBA00022516"/>
    </source>
</evidence>
<sequence>MPWNRKFGCEITSKSFFQPYCLRKVLNYLAHAYLSFGRPKILIGNLIGDSVRGAIEKKYEPEIVLGIKLHRAIDAYTDSHPVVKEAQLLLRPNFGRYSTVITDMYFDHFLSKFWNNYHPQPLNDFAQEVYLIVDQHADILPEKFIKMYGNIRLYNMLVKYGEFDGIRRALQGMAKRTTFNSNMETAHKFLDQHHEFFRLHFGDFFEDLVAYSKASLNELINSNFISER</sequence>
<dbReference type="Pfam" id="PF04336">
    <property type="entry name" value="ACP_PD"/>
    <property type="match status" value="1"/>
</dbReference>
<keyword evidence="2" id="KW-0378">Hydrolase</keyword>
<evidence type="ECO:0000313" key="5">
    <source>
        <dbReference type="Proteomes" id="UP000642809"/>
    </source>
</evidence>
<dbReference type="PANTHER" id="PTHR38764">
    <property type="entry name" value="ACYL CARRIER PROTEIN PHOSPHODIESTERASE"/>
    <property type="match status" value="1"/>
</dbReference>
<comment type="caution">
    <text evidence="4">The sequence shown here is derived from an EMBL/GenBank/DDBJ whole genome shotgun (WGS) entry which is preliminary data.</text>
</comment>
<keyword evidence="5" id="KW-1185">Reference proteome</keyword>
<proteinExistence type="predicted"/>
<name>A0A8J3CZE8_9BACT</name>
<dbReference type="Proteomes" id="UP000642809">
    <property type="component" value="Unassembled WGS sequence"/>
</dbReference>
<protein>
    <submittedName>
        <fullName evidence="4">ACP phosphodiesterase</fullName>
    </submittedName>
</protein>
<keyword evidence="3" id="KW-0443">Lipid metabolism</keyword>
<accession>A0A8J3CZE8</accession>
<evidence type="ECO:0000256" key="2">
    <source>
        <dbReference type="ARBA" id="ARBA00022801"/>
    </source>
</evidence>
<keyword evidence="1" id="KW-0444">Lipid biosynthesis</keyword>
<dbReference type="EMBL" id="BMYF01000015">
    <property type="protein sequence ID" value="GHB42558.1"/>
    <property type="molecule type" value="Genomic_DNA"/>
</dbReference>
<dbReference type="GO" id="GO:0008770">
    <property type="term" value="F:[acyl-carrier-protein] phosphodiesterase activity"/>
    <property type="evidence" value="ECO:0007669"/>
    <property type="project" value="InterPro"/>
</dbReference>
<dbReference type="GO" id="GO:0006633">
    <property type="term" value="P:fatty acid biosynthetic process"/>
    <property type="evidence" value="ECO:0007669"/>
    <property type="project" value="InterPro"/>
</dbReference>
<reference evidence="4" key="2">
    <citation type="submission" date="2020-09" db="EMBL/GenBank/DDBJ databases">
        <authorList>
            <person name="Sun Q."/>
            <person name="Kim S."/>
        </authorList>
    </citation>
    <scope>NUCLEOTIDE SEQUENCE</scope>
    <source>
        <strain evidence="4">KCTC 23224</strain>
    </source>
</reference>
<gene>
    <name evidence="4" type="ORF">GCM10008106_24440</name>
</gene>